<dbReference type="SUPFAM" id="SSF50985">
    <property type="entry name" value="RCC1/BLIP-II"/>
    <property type="match status" value="1"/>
</dbReference>
<feature type="repeat" description="RCC1" evidence="2">
    <location>
        <begin position="385"/>
        <end position="440"/>
    </location>
</feature>
<evidence type="ECO:0000313" key="6">
    <source>
        <dbReference type="RefSeq" id="XP_010933610.2"/>
    </source>
</evidence>
<dbReference type="PANTHER" id="PTHR22870:SF466">
    <property type="entry name" value="ANKYRIN REPEAT-CONTAINING PROTEIN"/>
    <property type="match status" value="1"/>
</dbReference>
<dbReference type="KEGG" id="egu:105053955"/>
<dbReference type="PROSITE" id="PS50012">
    <property type="entry name" value="RCC1_3"/>
    <property type="match status" value="6"/>
</dbReference>
<accession>A0A6I9RXR5</accession>
<dbReference type="Gene3D" id="2.130.10.30">
    <property type="entry name" value="Regulator of chromosome condensation 1/beta-lactamase-inhibitor protein II"/>
    <property type="match status" value="2"/>
</dbReference>
<feature type="repeat" description="RCC1" evidence="2">
    <location>
        <begin position="110"/>
        <end position="161"/>
    </location>
</feature>
<dbReference type="Pfam" id="PF25390">
    <property type="entry name" value="WD40_RLD"/>
    <property type="match status" value="1"/>
</dbReference>
<dbReference type="RefSeq" id="XP_010933610.2">
    <property type="nucleotide sequence ID" value="XM_010935308.3"/>
</dbReference>
<keyword evidence="5" id="KW-1185">Reference proteome</keyword>
<organism evidence="5 6">
    <name type="scientific">Elaeis guineensis var. tenera</name>
    <name type="common">Oil palm</name>
    <dbReference type="NCBI Taxonomy" id="51953"/>
    <lineage>
        <taxon>Eukaryota</taxon>
        <taxon>Viridiplantae</taxon>
        <taxon>Streptophyta</taxon>
        <taxon>Embryophyta</taxon>
        <taxon>Tracheophyta</taxon>
        <taxon>Spermatophyta</taxon>
        <taxon>Magnoliopsida</taxon>
        <taxon>Liliopsida</taxon>
        <taxon>Arecaceae</taxon>
        <taxon>Arecoideae</taxon>
        <taxon>Cocoseae</taxon>
        <taxon>Elaeidinae</taxon>
        <taxon>Elaeis</taxon>
    </lineage>
</organism>
<reference evidence="6" key="1">
    <citation type="submission" date="2025-08" db="UniProtKB">
        <authorList>
            <consortium name="RefSeq"/>
        </authorList>
    </citation>
    <scope>IDENTIFICATION</scope>
</reference>
<feature type="repeat" description="RCC1" evidence="2">
    <location>
        <begin position="162"/>
        <end position="213"/>
    </location>
</feature>
<dbReference type="Proteomes" id="UP000504607">
    <property type="component" value="Chromosome 1"/>
</dbReference>
<keyword evidence="1" id="KW-0677">Repeat</keyword>
<feature type="repeat" description="RCC1" evidence="2">
    <location>
        <begin position="51"/>
        <end position="109"/>
    </location>
</feature>
<protein>
    <submittedName>
        <fullName evidence="6">Ultraviolet-B receptor UVR8 isoform X1</fullName>
    </submittedName>
</protein>
<dbReference type="PRINTS" id="PR00633">
    <property type="entry name" value="RCCNDNSATION"/>
</dbReference>
<feature type="region of interest" description="Disordered" evidence="3">
    <location>
        <begin position="448"/>
        <end position="490"/>
    </location>
</feature>
<dbReference type="PANTHER" id="PTHR22870">
    <property type="entry name" value="REGULATOR OF CHROMOSOME CONDENSATION"/>
    <property type="match status" value="1"/>
</dbReference>
<feature type="repeat" description="RCC1" evidence="2">
    <location>
        <begin position="219"/>
        <end position="273"/>
    </location>
</feature>
<evidence type="ECO:0000256" key="1">
    <source>
        <dbReference type="ARBA" id="ARBA00022737"/>
    </source>
</evidence>
<feature type="domain" description="RCC1-like" evidence="4">
    <location>
        <begin position="53"/>
        <end position="436"/>
    </location>
</feature>
<feature type="repeat" description="RCC1" evidence="2">
    <location>
        <begin position="274"/>
        <end position="317"/>
    </location>
</feature>
<dbReference type="OrthoDB" id="70707at2759"/>
<name>A0A6I9RXR5_ELAGV</name>
<evidence type="ECO:0000256" key="2">
    <source>
        <dbReference type="PROSITE-ProRule" id="PRU00235"/>
    </source>
</evidence>
<evidence type="ECO:0000259" key="4">
    <source>
        <dbReference type="Pfam" id="PF25390"/>
    </source>
</evidence>
<dbReference type="InterPro" id="IPR051210">
    <property type="entry name" value="Ub_ligase/GEF_domain"/>
</dbReference>
<dbReference type="FunCoup" id="A0A6I9RXR5">
    <property type="interactions" value="19"/>
</dbReference>
<dbReference type="InterPro" id="IPR058923">
    <property type="entry name" value="RCC1-like_dom"/>
</dbReference>
<dbReference type="InterPro" id="IPR000408">
    <property type="entry name" value="Reg_chr_condens"/>
</dbReference>
<sequence length="490" mass="52794">MEKNFSAQISLFIKSRTRTSMLDGRLSMEGDFVEEKAAVGMGGEDRYDEEVRAWSWGAASDGQLGMGTVEDQLLPQALLNFPPLSSSPATRRITQIACGGAHSIALTGDGRVLTWGRGTCGQLGHQELSNCLLPKPVKFLESFTISYVSAGWNHSGFVTDAGRLFMCGDGSFGQLGNGDHQSHGSPVEVLFFSSKHVEQIACGMRHSLALVSDAGSSGSLIYGFGSARHGQIGMLESRTQRSHNFPKVIEGFENCEIVSIYANGDHSAALSADGQLYIWGRRFSGRSDDHIPQILPSPLGITEVALGWNHALVLTDNGVYMFGGYRHGMLSGSPLANPIQHALFPSAQGDSSDAPTLEKVPCLDDEKVVHIAAGAEHSALITDKGTIMTWGWGEHGQLGLGNTCDQTSPQIVNIDCKRSSTSVQLGIYCGSGFTIVVKSTLSPTRRQLGLHARPPSSAGELKSSFPLQRQGDAQPHLVIWDKKKRKEKRK</sequence>
<dbReference type="InterPro" id="IPR009091">
    <property type="entry name" value="RCC1/BLIP-II"/>
</dbReference>
<dbReference type="AlphaFoldDB" id="A0A6I9RXR5"/>
<dbReference type="PROSITE" id="PS00626">
    <property type="entry name" value="RCC1_2"/>
    <property type="match status" value="2"/>
</dbReference>
<keyword evidence="6" id="KW-0675">Receptor</keyword>
<gene>
    <name evidence="6" type="primary">LOC105053955</name>
</gene>
<evidence type="ECO:0000313" key="5">
    <source>
        <dbReference type="Proteomes" id="UP000504607"/>
    </source>
</evidence>
<evidence type="ECO:0000256" key="3">
    <source>
        <dbReference type="SAM" id="MobiDB-lite"/>
    </source>
</evidence>
<dbReference type="GeneID" id="105053955"/>
<proteinExistence type="predicted"/>
<dbReference type="InParanoid" id="A0A6I9RXR5"/>